<proteinExistence type="predicted"/>
<dbReference type="PANTHER" id="PTHR34387">
    <property type="entry name" value="SLR1258 PROTEIN"/>
    <property type="match status" value="1"/>
</dbReference>
<name>A0ABR6CSG7_9BACI</name>
<dbReference type="Gene3D" id="3.30.110.170">
    <property type="entry name" value="Protein of unknown function (DUF541), domain 1"/>
    <property type="match status" value="1"/>
</dbReference>
<comment type="caution">
    <text evidence="1">The sequence shown here is derived from an EMBL/GenBank/DDBJ whole genome shotgun (WGS) entry which is preliminary data.</text>
</comment>
<dbReference type="PANTHER" id="PTHR34387:SF1">
    <property type="entry name" value="PERIPLASMIC IMMUNOGENIC PROTEIN"/>
    <property type="match status" value="1"/>
</dbReference>
<dbReference type="InterPro" id="IPR052022">
    <property type="entry name" value="26kDa_periplasmic_antigen"/>
</dbReference>
<dbReference type="EMBL" id="JACJHX010000011">
    <property type="protein sequence ID" value="MBA9027977.1"/>
    <property type="molecule type" value="Genomic_DNA"/>
</dbReference>
<dbReference type="RefSeq" id="WP_182503243.1">
    <property type="nucleotide sequence ID" value="NZ_JACJHX010000011.1"/>
</dbReference>
<gene>
    <name evidence="1" type="ORF">HNP81_003291</name>
</gene>
<dbReference type="Proteomes" id="UP000626697">
    <property type="component" value="Unassembled WGS sequence"/>
</dbReference>
<evidence type="ECO:0000313" key="1">
    <source>
        <dbReference type="EMBL" id="MBA9027977.1"/>
    </source>
</evidence>
<sequence length="224" mass="24980">MNYESFPPFQGEANYHSRECPNKLTVNGEATIQASPNQAIITLGVITENKDPILAQQQNATAMAKILTGLGKLGIPDDQIKTKEYRMDPQYEYLDGKEIFKNYKVHHMIEILTKNIDRVGNIVDTSIKNGANSVSNIRFSLSNHDMYYHQALELAFQNAKQKALALAKAANITLQQIPETIEEIPTGLLPVLYQTSFVAKAASTQIQPGELEIKASVKVIYTFH</sequence>
<protein>
    <recommendedName>
        <fullName evidence="3">SIMPL domain-containing protein</fullName>
    </recommendedName>
</protein>
<evidence type="ECO:0000313" key="2">
    <source>
        <dbReference type="Proteomes" id="UP000626697"/>
    </source>
</evidence>
<accession>A0ABR6CSG7</accession>
<dbReference type="Pfam" id="PF04402">
    <property type="entry name" value="SIMPL"/>
    <property type="match status" value="1"/>
</dbReference>
<dbReference type="Gene3D" id="3.30.70.2970">
    <property type="entry name" value="Protein of unknown function (DUF541), domain 2"/>
    <property type="match status" value="1"/>
</dbReference>
<dbReference type="InterPro" id="IPR007497">
    <property type="entry name" value="SIMPL/DUF541"/>
</dbReference>
<organism evidence="1 2">
    <name type="scientific">Peribacillus huizhouensis</name>
    <dbReference type="NCBI Taxonomy" id="1501239"/>
    <lineage>
        <taxon>Bacteria</taxon>
        <taxon>Bacillati</taxon>
        <taxon>Bacillota</taxon>
        <taxon>Bacilli</taxon>
        <taxon>Bacillales</taxon>
        <taxon>Bacillaceae</taxon>
        <taxon>Peribacillus</taxon>
    </lineage>
</organism>
<evidence type="ECO:0008006" key="3">
    <source>
        <dbReference type="Google" id="ProtNLM"/>
    </source>
</evidence>
<keyword evidence="2" id="KW-1185">Reference proteome</keyword>
<reference evidence="1 2" key="1">
    <citation type="submission" date="2020-08" db="EMBL/GenBank/DDBJ databases">
        <title>Genomic Encyclopedia of Type Strains, Phase IV (KMG-IV): sequencing the most valuable type-strain genomes for metagenomic binning, comparative biology and taxonomic classification.</title>
        <authorList>
            <person name="Goeker M."/>
        </authorList>
    </citation>
    <scope>NUCLEOTIDE SEQUENCE [LARGE SCALE GENOMIC DNA]</scope>
    <source>
        <strain evidence="1 2">DSM 105481</strain>
    </source>
</reference>